<evidence type="ECO:0000256" key="6">
    <source>
        <dbReference type="ARBA" id="ARBA00022989"/>
    </source>
</evidence>
<evidence type="ECO:0000313" key="12">
    <source>
        <dbReference type="Proteomes" id="UP001430953"/>
    </source>
</evidence>
<feature type="transmembrane region" description="Helical" evidence="10">
    <location>
        <begin position="145"/>
        <end position="165"/>
    </location>
</feature>
<evidence type="ECO:0000256" key="4">
    <source>
        <dbReference type="ARBA" id="ARBA00022692"/>
    </source>
</evidence>
<comment type="similarity">
    <text evidence="10">Belongs to the insect chemoreceptor superfamily. Heteromeric odorant receptor channel (TC 1.A.69) family.</text>
</comment>
<evidence type="ECO:0000256" key="5">
    <source>
        <dbReference type="ARBA" id="ARBA00022725"/>
    </source>
</evidence>
<protein>
    <recommendedName>
        <fullName evidence="10">Odorant receptor</fullName>
    </recommendedName>
</protein>
<evidence type="ECO:0000256" key="3">
    <source>
        <dbReference type="ARBA" id="ARBA00022606"/>
    </source>
</evidence>
<feature type="transmembrane region" description="Helical" evidence="10">
    <location>
        <begin position="236"/>
        <end position="259"/>
    </location>
</feature>
<reference evidence="11 12" key="1">
    <citation type="submission" date="2023-03" db="EMBL/GenBank/DDBJ databases">
        <title>High recombination rates correlate with genetic variation in Cardiocondyla obscurior ants.</title>
        <authorList>
            <person name="Errbii M."/>
        </authorList>
    </citation>
    <scope>NUCLEOTIDE SEQUENCE [LARGE SCALE GENOMIC DNA]</scope>
    <source>
        <strain evidence="11">Alpha-2009</strain>
        <tissue evidence="11">Whole body</tissue>
    </source>
</reference>
<keyword evidence="3 10" id="KW-0716">Sensory transduction</keyword>
<gene>
    <name evidence="11" type="ORF">PUN28_011737</name>
</gene>
<feature type="transmembrane region" description="Helical" evidence="10">
    <location>
        <begin position="271"/>
        <end position="291"/>
    </location>
</feature>
<evidence type="ECO:0000256" key="7">
    <source>
        <dbReference type="ARBA" id="ARBA00023136"/>
    </source>
</evidence>
<dbReference type="Pfam" id="PF02949">
    <property type="entry name" value="7tm_6"/>
    <property type="match status" value="1"/>
</dbReference>
<organism evidence="11 12">
    <name type="scientific">Cardiocondyla obscurior</name>
    <dbReference type="NCBI Taxonomy" id="286306"/>
    <lineage>
        <taxon>Eukaryota</taxon>
        <taxon>Metazoa</taxon>
        <taxon>Ecdysozoa</taxon>
        <taxon>Arthropoda</taxon>
        <taxon>Hexapoda</taxon>
        <taxon>Insecta</taxon>
        <taxon>Pterygota</taxon>
        <taxon>Neoptera</taxon>
        <taxon>Endopterygota</taxon>
        <taxon>Hymenoptera</taxon>
        <taxon>Apocrita</taxon>
        <taxon>Aculeata</taxon>
        <taxon>Formicoidea</taxon>
        <taxon>Formicidae</taxon>
        <taxon>Myrmicinae</taxon>
        <taxon>Cardiocondyla</taxon>
    </lineage>
</organism>
<dbReference type="EMBL" id="JADYXP020000011">
    <property type="protein sequence ID" value="KAL0114637.1"/>
    <property type="molecule type" value="Genomic_DNA"/>
</dbReference>
<keyword evidence="7 10" id="KW-0472">Membrane</keyword>
<name>A0AAW2FKF7_9HYME</name>
<feature type="transmembrane region" description="Helical" evidence="10">
    <location>
        <begin position="36"/>
        <end position="61"/>
    </location>
</feature>
<keyword evidence="12" id="KW-1185">Reference proteome</keyword>
<proteinExistence type="inferred from homology"/>
<keyword evidence="6 10" id="KW-1133">Transmembrane helix</keyword>
<evidence type="ECO:0000256" key="2">
    <source>
        <dbReference type="ARBA" id="ARBA00022475"/>
    </source>
</evidence>
<feature type="transmembrane region" description="Helical" evidence="10">
    <location>
        <begin position="171"/>
        <end position="189"/>
    </location>
</feature>
<dbReference type="GO" id="GO:0004984">
    <property type="term" value="F:olfactory receptor activity"/>
    <property type="evidence" value="ECO:0007669"/>
    <property type="project" value="InterPro"/>
</dbReference>
<dbReference type="GO" id="GO:0007165">
    <property type="term" value="P:signal transduction"/>
    <property type="evidence" value="ECO:0007669"/>
    <property type="project" value="UniProtKB-KW"/>
</dbReference>
<comment type="caution">
    <text evidence="10">Lacks conserved residue(s) required for the propagation of feature annotation.</text>
</comment>
<keyword evidence="5 10" id="KW-0552">Olfaction</keyword>
<evidence type="ECO:0000313" key="11">
    <source>
        <dbReference type="EMBL" id="KAL0114637.1"/>
    </source>
</evidence>
<evidence type="ECO:0000256" key="8">
    <source>
        <dbReference type="ARBA" id="ARBA00023170"/>
    </source>
</evidence>
<keyword evidence="9 10" id="KW-0807">Transducer</keyword>
<keyword evidence="4 10" id="KW-0812">Transmembrane</keyword>
<comment type="caution">
    <text evidence="11">The sequence shown here is derived from an EMBL/GenBank/DDBJ whole genome shotgun (WGS) entry which is preliminary data.</text>
</comment>
<dbReference type="AlphaFoldDB" id="A0AAW2FKF7"/>
<dbReference type="PANTHER" id="PTHR21137">
    <property type="entry name" value="ODORANT RECEPTOR"/>
    <property type="match status" value="1"/>
</dbReference>
<dbReference type="GO" id="GO:0005886">
    <property type="term" value="C:plasma membrane"/>
    <property type="evidence" value="ECO:0007669"/>
    <property type="project" value="UniProtKB-SubCell"/>
</dbReference>
<dbReference type="PANTHER" id="PTHR21137:SF35">
    <property type="entry name" value="ODORANT RECEPTOR 19A-RELATED"/>
    <property type="match status" value="1"/>
</dbReference>
<accession>A0AAW2FKF7</accession>
<evidence type="ECO:0000256" key="9">
    <source>
        <dbReference type="ARBA" id="ARBA00023224"/>
    </source>
</evidence>
<keyword evidence="2" id="KW-1003">Cell membrane</keyword>
<dbReference type="GO" id="GO:0005549">
    <property type="term" value="F:odorant binding"/>
    <property type="evidence" value="ECO:0007669"/>
    <property type="project" value="InterPro"/>
</dbReference>
<evidence type="ECO:0000256" key="1">
    <source>
        <dbReference type="ARBA" id="ARBA00004651"/>
    </source>
</evidence>
<dbReference type="InterPro" id="IPR004117">
    <property type="entry name" value="7tm6_olfct_rcpt"/>
</dbReference>
<sequence>MDFENVNRLNVKLNLISGNLLPMVDRDSSFSLFWKFHCVVVWIMQLINAIAMVPGCMYVPIEKVMKDGMICFVIFFEMSFLLLRIHARKNVVCQLIRKLNEILRAADDTMKNVVTSTLDPVKIPLNFYWSAGDYRIPIAFTKQPFSLKVFVLGSLFIIISSIYLFLKKVSVDTYMVHLILMVTVQYRYFALKIAMICREDEGKDSQELNRRKEIEIKALCRHYRDMIYITSLLRKLLSLNFSLIYVNSVFRFCFIGIMISSITSTTFWEAISIMIYASGAVVQLYILCSCVQQLLDASTEMTDKAFHENWYLLQPPVKRIFILTIMANNLECKIATFEKFNLSLPSFMTILNQSYSVALLFLKMK</sequence>
<evidence type="ECO:0000256" key="10">
    <source>
        <dbReference type="RuleBase" id="RU351113"/>
    </source>
</evidence>
<dbReference type="Proteomes" id="UP001430953">
    <property type="component" value="Unassembled WGS sequence"/>
</dbReference>
<feature type="transmembrane region" description="Helical" evidence="10">
    <location>
        <begin position="67"/>
        <end position="87"/>
    </location>
</feature>
<comment type="subcellular location">
    <subcellularLocation>
        <location evidence="1 10">Cell membrane</location>
        <topology evidence="1 10">Multi-pass membrane protein</topology>
    </subcellularLocation>
</comment>
<keyword evidence="8 10" id="KW-0675">Receptor</keyword>